<keyword evidence="2" id="KW-0560">Oxidoreductase</keyword>
<dbReference type="InterPro" id="IPR013149">
    <property type="entry name" value="ADH-like_C"/>
</dbReference>
<dbReference type="STRING" id="1508389.SAMN05444003_2899"/>
<dbReference type="SUPFAM" id="SSF50129">
    <property type="entry name" value="GroES-like"/>
    <property type="match status" value="1"/>
</dbReference>
<dbReference type="Gene3D" id="3.40.50.720">
    <property type="entry name" value="NAD(P)-binding Rossmann-like Domain"/>
    <property type="match status" value="1"/>
</dbReference>
<evidence type="ECO:0000313" key="5">
    <source>
        <dbReference type="Proteomes" id="UP000184074"/>
    </source>
</evidence>
<evidence type="ECO:0000259" key="3">
    <source>
        <dbReference type="SMART" id="SM00829"/>
    </source>
</evidence>
<name>A0A1M5SCQ7_9RHOB</name>
<evidence type="ECO:0000256" key="2">
    <source>
        <dbReference type="ARBA" id="ARBA00023002"/>
    </source>
</evidence>
<organism evidence="4 5">
    <name type="scientific">Cognatiyoonia sediminum</name>
    <dbReference type="NCBI Taxonomy" id="1508389"/>
    <lineage>
        <taxon>Bacteria</taxon>
        <taxon>Pseudomonadati</taxon>
        <taxon>Pseudomonadota</taxon>
        <taxon>Alphaproteobacteria</taxon>
        <taxon>Rhodobacterales</taxon>
        <taxon>Paracoccaceae</taxon>
        <taxon>Cognatiyoonia</taxon>
    </lineage>
</organism>
<dbReference type="InterPro" id="IPR013154">
    <property type="entry name" value="ADH-like_N"/>
</dbReference>
<dbReference type="GO" id="GO:0008270">
    <property type="term" value="F:zinc ion binding"/>
    <property type="evidence" value="ECO:0007669"/>
    <property type="project" value="InterPro"/>
</dbReference>
<dbReference type="PANTHER" id="PTHR48106:SF18">
    <property type="entry name" value="QUINONE OXIDOREDUCTASE PIG3"/>
    <property type="match status" value="1"/>
</dbReference>
<reference evidence="4 5" key="1">
    <citation type="submission" date="2016-11" db="EMBL/GenBank/DDBJ databases">
        <authorList>
            <person name="Jaros S."/>
            <person name="Januszkiewicz K."/>
            <person name="Wedrychowicz H."/>
        </authorList>
    </citation>
    <scope>NUCLEOTIDE SEQUENCE [LARGE SCALE GENOMIC DNA]</scope>
    <source>
        <strain evidence="4 5">DSM 28715</strain>
    </source>
</reference>
<dbReference type="Proteomes" id="UP000184074">
    <property type="component" value="Unassembled WGS sequence"/>
</dbReference>
<feature type="domain" description="Enoyl reductase (ER)" evidence="3">
    <location>
        <begin position="16"/>
        <end position="362"/>
    </location>
</feature>
<dbReference type="RefSeq" id="WP_242649075.1">
    <property type="nucleotide sequence ID" value="NZ_FQXB01000006.1"/>
</dbReference>
<dbReference type="InterPro" id="IPR002364">
    <property type="entry name" value="Quin_OxRdtase/zeta-crystal_CS"/>
</dbReference>
<keyword evidence="5" id="KW-1185">Reference proteome</keyword>
<gene>
    <name evidence="4" type="ORF">SAMN05444003_2899</name>
</gene>
<dbReference type="Pfam" id="PF08240">
    <property type="entry name" value="ADH_N"/>
    <property type="match status" value="1"/>
</dbReference>
<dbReference type="Gene3D" id="3.90.180.10">
    <property type="entry name" value="Medium-chain alcohol dehydrogenases, catalytic domain"/>
    <property type="match status" value="1"/>
</dbReference>
<dbReference type="PANTHER" id="PTHR48106">
    <property type="entry name" value="QUINONE OXIDOREDUCTASE PIG3-RELATED"/>
    <property type="match status" value="1"/>
</dbReference>
<dbReference type="SUPFAM" id="SSF51735">
    <property type="entry name" value="NAD(P)-binding Rossmann-fold domains"/>
    <property type="match status" value="1"/>
</dbReference>
<dbReference type="InterPro" id="IPR036291">
    <property type="entry name" value="NAD(P)-bd_dom_sf"/>
</dbReference>
<protein>
    <submittedName>
        <fullName evidence="4">NADPH:quinone reductase</fullName>
    </submittedName>
</protein>
<dbReference type="GO" id="GO:0016651">
    <property type="term" value="F:oxidoreductase activity, acting on NAD(P)H"/>
    <property type="evidence" value="ECO:0007669"/>
    <property type="project" value="TreeGrafter"/>
</dbReference>
<evidence type="ECO:0000313" key="4">
    <source>
        <dbReference type="EMBL" id="SHH36259.1"/>
    </source>
</evidence>
<dbReference type="InterPro" id="IPR020843">
    <property type="entry name" value="ER"/>
</dbReference>
<sequence length="364" mass="38741">MTLPDTMRAVVLMGHGDLDQLAYRTDWPRPEPSADQVLIKVEACGMNNTDINTRSGWYSKTVSEATTGGGYEEVDEDDPTWGGAPISLPRIQGADVVGTVVAVGANADASLVGKRVMTDNWLRDWDDPLNKDKTGYFGSEADGGYAEYTVIDHRNVQAVNSDMSSVELATFSCSYTTAEGMLSRANVADGDTVLITGASGGVGSALIQLAKRRGAKVVAMSSESKHAQLAELNPDVLLPRNVDDLAAELKKTTGHDKVTVVADVVGGGAFGSLLDVLERGGRYTCSGAIAGPIVDFDLRTFYLKDITMTGSTVVLPHIFEDLVRYIEAGDLRALVAETVPLADFHAGQVAFVKKSHIGNFVVVP</sequence>
<evidence type="ECO:0000256" key="1">
    <source>
        <dbReference type="ARBA" id="ARBA00022857"/>
    </source>
</evidence>
<dbReference type="Pfam" id="PF00107">
    <property type="entry name" value="ADH_zinc_N"/>
    <property type="match status" value="1"/>
</dbReference>
<dbReference type="EMBL" id="FQXB01000006">
    <property type="protein sequence ID" value="SHH36259.1"/>
    <property type="molecule type" value="Genomic_DNA"/>
</dbReference>
<dbReference type="PROSITE" id="PS01162">
    <property type="entry name" value="QOR_ZETA_CRYSTAL"/>
    <property type="match status" value="1"/>
</dbReference>
<dbReference type="GO" id="GO:0070402">
    <property type="term" value="F:NADPH binding"/>
    <property type="evidence" value="ECO:0007669"/>
    <property type="project" value="TreeGrafter"/>
</dbReference>
<dbReference type="CDD" id="cd08274">
    <property type="entry name" value="MDR9"/>
    <property type="match status" value="1"/>
</dbReference>
<dbReference type="AlphaFoldDB" id="A0A1M5SCQ7"/>
<dbReference type="InterPro" id="IPR011032">
    <property type="entry name" value="GroES-like_sf"/>
</dbReference>
<accession>A0A1M5SCQ7</accession>
<dbReference type="SMART" id="SM00829">
    <property type="entry name" value="PKS_ER"/>
    <property type="match status" value="1"/>
</dbReference>
<keyword evidence="1" id="KW-0521">NADP</keyword>
<proteinExistence type="predicted"/>